<evidence type="ECO:0000313" key="2">
    <source>
        <dbReference type="Proteomes" id="UP000298021"/>
    </source>
</evidence>
<organism evidence="1 2">
    <name type="scientific">Companilactobacillus suantsaicola</name>
    <dbReference type="NCBI Taxonomy" id="2487723"/>
    <lineage>
        <taxon>Bacteria</taxon>
        <taxon>Bacillati</taxon>
        <taxon>Bacillota</taxon>
        <taxon>Bacilli</taxon>
        <taxon>Lactobacillales</taxon>
        <taxon>Lactobacillaceae</taxon>
        <taxon>Companilactobacillus</taxon>
    </lineage>
</organism>
<proteinExistence type="predicted"/>
<dbReference type="AlphaFoldDB" id="A0A4Z0JI99"/>
<dbReference type="EMBL" id="RKLY01000021">
    <property type="protein sequence ID" value="TGD22556.1"/>
    <property type="molecule type" value="Genomic_DNA"/>
</dbReference>
<dbReference type="Proteomes" id="UP000298021">
    <property type="component" value="Unassembled WGS sequence"/>
</dbReference>
<comment type="caution">
    <text evidence="1">The sequence shown here is derived from an EMBL/GenBank/DDBJ whole genome shotgun (WGS) entry which is preliminary data.</text>
</comment>
<name>A0A4Z0JI99_9LACO</name>
<evidence type="ECO:0000313" key="1">
    <source>
        <dbReference type="EMBL" id="TGD22556.1"/>
    </source>
</evidence>
<reference evidence="1 2" key="1">
    <citation type="submission" date="2018-10" db="EMBL/GenBank/DDBJ databases">
        <title>Lactobacillus sp. R7 and Lactobacillus sp. R19 isolated from fermented mustard green product of Taiwan.</title>
        <authorList>
            <person name="Lin S.-T."/>
        </authorList>
    </citation>
    <scope>NUCLEOTIDE SEQUENCE [LARGE SCALE GENOMIC DNA]</scope>
    <source>
        <strain evidence="1 2">BCRC 81127</strain>
    </source>
</reference>
<sequence>MLSREILLNALAFSKRVSLKTISAFEIGSKSPHSVPAFPRAVAEDGNVTPPKIKTNYYSAQRLVLQKELLTKKDLQKNLEVRNIREVNDTSLFI</sequence>
<keyword evidence="2" id="KW-1185">Reference proteome</keyword>
<gene>
    <name evidence="1" type="ORF">EGT49_08555</name>
</gene>
<protein>
    <submittedName>
        <fullName evidence="1">Uncharacterized protein</fullName>
    </submittedName>
</protein>
<accession>A0A4Z0JI99</accession>